<keyword evidence="14 20" id="KW-0449">Lipoprotein</keyword>
<evidence type="ECO:0000256" key="9">
    <source>
        <dbReference type="ARBA" id="ARBA00022729"/>
    </source>
</evidence>
<dbReference type="Pfam" id="PF02424">
    <property type="entry name" value="ApbE"/>
    <property type="match status" value="1"/>
</dbReference>
<name>A0A285TNW8_9PROT</name>
<evidence type="ECO:0000256" key="3">
    <source>
        <dbReference type="ARBA" id="ARBA00016337"/>
    </source>
</evidence>
<comment type="subcellular location">
    <subcellularLocation>
        <location evidence="17 20">Cell inner membrane</location>
        <topology evidence="17 20">Lipid-anchor</topology>
        <orientation evidence="17 20">Periplasmic side</orientation>
    </subcellularLocation>
</comment>
<evidence type="ECO:0000256" key="4">
    <source>
        <dbReference type="ARBA" id="ARBA00022475"/>
    </source>
</evidence>
<feature type="binding site" evidence="19">
    <location>
        <position position="170"/>
    </location>
    <ligand>
        <name>Mg(2+)</name>
        <dbReference type="ChEBI" id="CHEBI:18420"/>
    </ligand>
</feature>
<feature type="binding site" evidence="19">
    <location>
        <position position="291"/>
    </location>
    <ligand>
        <name>Mg(2+)</name>
        <dbReference type="ChEBI" id="CHEBI:18420"/>
    </ligand>
</feature>
<dbReference type="GO" id="GO:0005886">
    <property type="term" value="C:plasma membrane"/>
    <property type="evidence" value="ECO:0007669"/>
    <property type="project" value="UniProtKB-SubCell"/>
</dbReference>
<keyword evidence="9" id="KW-0732">Signal</keyword>
<evidence type="ECO:0000256" key="18">
    <source>
        <dbReference type="PIRNR" id="PIRNR006268"/>
    </source>
</evidence>
<evidence type="ECO:0000313" key="21">
    <source>
        <dbReference type="EMBL" id="SOC23856.1"/>
    </source>
</evidence>
<dbReference type="Proteomes" id="UP000219068">
    <property type="component" value="Unassembled WGS sequence"/>
</dbReference>
<keyword evidence="6 18" id="KW-0285">Flavoprotein</keyword>
<feature type="binding site" evidence="19">
    <location>
        <position position="287"/>
    </location>
    <ligand>
        <name>Mg(2+)</name>
        <dbReference type="ChEBI" id="CHEBI:18420"/>
    </ligand>
</feature>
<evidence type="ECO:0000313" key="22">
    <source>
        <dbReference type="Proteomes" id="UP000219068"/>
    </source>
</evidence>
<keyword evidence="10 18" id="KW-0274">FAD</keyword>
<dbReference type="GO" id="GO:0016740">
    <property type="term" value="F:transferase activity"/>
    <property type="evidence" value="ECO:0007669"/>
    <property type="project" value="UniProtKB-UniRule"/>
</dbReference>
<keyword evidence="4" id="KW-1003">Cell membrane</keyword>
<evidence type="ECO:0000256" key="1">
    <source>
        <dbReference type="ARBA" id="ARBA00008282"/>
    </source>
</evidence>
<keyword evidence="5 20" id="KW-0997">Cell inner membrane</keyword>
<comment type="catalytic activity">
    <reaction evidence="16 18 20">
        <text>L-threonyl-[protein] + FAD = FMN-L-threonyl-[protein] + AMP + H(+)</text>
        <dbReference type="Rhea" id="RHEA:36847"/>
        <dbReference type="Rhea" id="RHEA-COMP:11060"/>
        <dbReference type="Rhea" id="RHEA-COMP:11061"/>
        <dbReference type="ChEBI" id="CHEBI:15378"/>
        <dbReference type="ChEBI" id="CHEBI:30013"/>
        <dbReference type="ChEBI" id="CHEBI:57692"/>
        <dbReference type="ChEBI" id="CHEBI:74257"/>
        <dbReference type="ChEBI" id="CHEBI:456215"/>
        <dbReference type="EC" id="2.7.1.180"/>
    </reaction>
</comment>
<comment type="cofactor">
    <cofactor evidence="19">
        <name>Mg(2+)</name>
        <dbReference type="ChEBI" id="CHEBI:18420"/>
    </cofactor>
    <cofactor evidence="19">
        <name>Mn(2+)</name>
        <dbReference type="ChEBI" id="CHEBI:29035"/>
    </cofactor>
    <text evidence="19">Magnesium. Can also use manganese.</text>
</comment>
<accession>A0A285TNW8</accession>
<keyword evidence="8 18" id="KW-0479">Metal-binding</keyword>
<evidence type="ECO:0000256" key="15">
    <source>
        <dbReference type="ARBA" id="ARBA00031306"/>
    </source>
</evidence>
<evidence type="ECO:0000256" key="12">
    <source>
        <dbReference type="ARBA" id="ARBA00023136"/>
    </source>
</evidence>
<evidence type="ECO:0000256" key="2">
    <source>
        <dbReference type="ARBA" id="ARBA00011955"/>
    </source>
</evidence>
<protein>
    <recommendedName>
        <fullName evidence="3 18">FAD:protein FMN transferase</fullName>
        <ecNumber evidence="2 18">2.7.1.180</ecNumber>
    </recommendedName>
    <alternativeName>
        <fullName evidence="15 18">Flavin transferase</fullName>
    </alternativeName>
</protein>
<organism evidence="21 22">
    <name type="scientific">Thalassospira xiamenensis</name>
    <dbReference type="NCBI Taxonomy" id="220697"/>
    <lineage>
        <taxon>Bacteria</taxon>
        <taxon>Pseudomonadati</taxon>
        <taxon>Pseudomonadota</taxon>
        <taxon>Alphaproteobacteria</taxon>
        <taxon>Rhodospirillales</taxon>
        <taxon>Thalassospiraceae</taxon>
        <taxon>Thalassospira</taxon>
    </lineage>
</organism>
<dbReference type="Gene3D" id="3.10.520.10">
    <property type="entry name" value="ApbE-like domains"/>
    <property type="match status" value="1"/>
</dbReference>
<dbReference type="InterPro" id="IPR024932">
    <property type="entry name" value="ApbE"/>
</dbReference>
<dbReference type="InterPro" id="IPR003374">
    <property type="entry name" value="ApbE-like_sf"/>
</dbReference>
<comment type="similarity">
    <text evidence="1 18 20">Belongs to the ApbE family.</text>
</comment>
<dbReference type="FunFam" id="3.10.520.10:FF:000001">
    <property type="entry name" value="FAD:protein FMN transferase"/>
    <property type="match status" value="1"/>
</dbReference>
<keyword evidence="7 18" id="KW-0808">Transferase</keyword>
<evidence type="ECO:0000256" key="8">
    <source>
        <dbReference type="ARBA" id="ARBA00022723"/>
    </source>
</evidence>
<keyword evidence="12" id="KW-0472">Membrane</keyword>
<evidence type="ECO:0000256" key="17">
    <source>
        <dbReference type="ARBA" id="ARBA00060485"/>
    </source>
</evidence>
<dbReference type="PANTHER" id="PTHR30040">
    <property type="entry name" value="THIAMINE BIOSYNTHESIS LIPOPROTEIN APBE"/>
    <property type="match status" value="1"/>
</dbReference>
<dbReference type="SUPFAM" id="SSF143631">
    <property type="entry name" value="ApbE-like"/>
    <property type="match status" value="1"/>
</dbReference>
<evidence type="ECO:0000256" key="16">
    <source>
        <dbReference type="ARBA" id="ARBA00048540"/>
    </source>
</evidence>
<evidence type="ECO:0000256" key="10">
    <source>
        <dbReference type="ARBA" id="ARBA00022827"/>
    </source>
</evidence>
<dbReference type="PANTHER" id="PTHR30040:SF2">
    <property type="entry name" value="FAD:PROTEIN FMN TRANSFERASE"/>
    <property type="match status" value="1"/>
</dbReference>
<dbReference type="EMBL" id="OBMM01000004">
    <property type="protein sequence ID" value="SOC23856.1"/>
    <property type="molecule type" value="Genomic_DNA"/>
</dbReference>
<evidence type="ECO:0000256" key="20">
    <source>
        <dbReference type="RuleBase" id="RU363002"/>
    </source>
</evidence>
<evidence type="ECO:0000256" key="14">
    <source>
        <dbReference type="ARBA" id="ARBA00023288"/>
    </source>
</evidence>
<dbReference type="EC" id="2.7.1.180" evidence="2 18"/>
<gene>
    <name evidence="21" type="ORF">SAMN05428964_104192</name>
</gene>
<sequence>MRTRAVLAVITLLTLSACTRTEQVQTLSGFAQGTTWHVTVWQPGGVNADDLQANINSEFERLDKALSNYRSDSTIEHFNQAKTTEPLMVSDEIVTLVQTAKEVSLASQSCYDLTIKPLFDLWGFTGDTLTTPTSATLAEAQEHIGFDKLITASSTKLQKTDPKLRVDLSSIAQGYSVGRIASVVEAAGIQNYLVEIGGELQTRGHKPDGAPWRIGVEKPLPGGRSLQKALTIRQVSPVAVMTSGTYRHYFDDQGKRYSHVLDARTGKPVAHDTVSVTVVHDNPTQADAWSTALLCLGAQEGIAIAQQHGIAALFVTDEDSQLREMPTAAWQTLQDKHIEVK</sequence>
<keyword evidence="11 18" id="KW-0460">Magnesium</keyword>
<evidence type="ECO:0000256" key="7">
    <source>
        <dbReference type="ARBA" id="ARBA00022679"/>
    </source>
</evidence>
<reference evidence="21 22" key="1">
    <citation type="submission" date="2017-08" db="EMBL/GenBank/DDBJ databases">
        <authorList>
            <person name="de Groot N.N."/>
        </authorList>
    </citation>
    <scope>NUCLEOTIDE SEQUENCE [LARGE SCALE GENOMIC DNA]</scope>
    <source>
        <strain evidence="21 22">USBA 78</strain>
    </source>
</reference>
<evidence type="ECO:0000256" key="11">
    <source>
        <dbReference type="ARBA" id="ARBA00022842"/>
    </source>
</evidence>
<evidence type="ECO:0000256" key="19">
    <source>
        <dbReference type="PIRSR" id="PIRSR006268-2"/>
    </source>
</evidence>
<dbReference type="PROSITE" id="PS51257">
    <property type="entry name" value="PROKAR_LIPOPROTEIN"/>
    <property type="match status" value="1"/>
</dbReference>
<evidence type="ECO:0000256" key="6">
    <source>
        <dbReference type="ARBA" id="ARBA00022630"/>
    </source>
</evidence>
<keyword evidence="13" id="KW-0564">Palmitate</keyword>
<dbReference type="AlphaFoldDB" id="A0A285TNW8"/>
<proteinExistence type="inferred from homology"/>
<evidence type="ECO:0000256" key="5">
    <source>
        <dbReference type="ARBA" id="ARBA00022519"/>
    </source>
</evidence>
<comment type="function">
    <text evidence="20">Flavin transferase that catalyzes the transfer of the FMN moiety of FAD and its covalent binding to the hydroxyl group of a threonine residue in a target flavoprotein.</text>
</comment>
<dbReference type="GO" id="GO:0046872">
    <property type="term" value="F:metal ion binding"/>
    <property type="evidence" value="ECO:0007669"/>
    <property type="project" value="UniProtKB-UniRule"/>
</dbReference>
<dbReference type="PIRSF" id="PIRSF006268">
    <property type="entry name" value="ApbE"/>
    <property type="match status" value="1"/>
</dbReference>
<evidence type="ECO:0000256" key="13">
    <source>
        <dbReference type="ARBA" id="ARBA00023139"/>
    </source>
</evidence>